<proteinExistence type="predicted"/>
<feature type="signal peptide" evidence="2">
    <location>
        <begin position="1"/>
        <end position="20"/>
    </location>
</feature>
<dbReference type="AlphaFoldDB" id="A0A553NLD8"/>
<accession>A0A553NLD8</accession>
<dbReference type="OrthoDB" id="9937655at2759"/>
<feature type="compositionally biased region" description="Basic and acidic residues" evidence="1">
    <location>
        <begin position="210"/>
        <end position="224"/>
    </location>
</feature>
<protein>
    <submittedName>
        <fullName evidence="3">Uncharacterized protein</fullName>
    </submittedName>
</protein>
<feature type="compositionally biased region" description="Basic and acidic residues" evidence="1">
    <location>
        <begin position="276"/>
        <end position="307"/>
    </location>
</feature>
<organism evidence="3 4">
    <name type="scientific">Danionella cerebrum</name>
    <dbReference type="NCBI Taxonomy" id="2873325"/>
    <lineage>
        <taxon>Eukaryota</taxon>
        <taxon>Metazoa</taxon>
        <taxon>Chordata</taxon>
        <taxon>Craniata</taxon>
        <taxon>Vertebrata</taxon>
        <taxon>Euteleostomi</taxon>
        <taxon>Actinopterygii</taxon>
        <taxon>Neopterygii</taxon>
        <taxon>Teleostei</taxon>
        <taxon>Ostariophysi</taxon>
        <taxon>Cypriniformes</taxon>
        <taxon>Danionidae</taxon>
        <taxon>Danioninae</taxon>
        <taxon>Danionella</taxon>
    </lineage>
</organism>
<feature type="region of interest" description="Disordered" evidence="1">
    <location>
        <begin position="78"/>
        <end position="107"/>
    </location>
</feature>
<keyword evidence="4" id="KW-1185">Reference proteome</keyword>
<reference evidence="3 4" key="1">
    <citation type="journal article" date="2019" name="Sci. Data">
        <title>Hybrid genome assembly and annotation of Danionella translucida.</title>
        <authorList>
            <person name="Kadobianskyi M."/>
            <person name="Schulze L."/>
            <person name="Schuelke M."/>
            <person name="Judkewitz B."/>
        </authorList>
    </citation>
    <scope>NUCLEOTIDE SEQUENCE [LARGE SCALE GENOMIC DNA]</scope>
    <source>
        <strain evidence="3 4">Bolton</strain>
    </source>
</reference>
<evidence type="ECO:0000256" key="1">
    <source>
        <dbReference type="SAM" id="MobiDB-lite"/>
    </source>
</evidence>
<evidence type="ECO:0000256" key="2">
    <source>
        <dbReference type="SAM" id="SignalP"/>
    </source>
</evidence>
<evidence type="ECO:0000313" key="4">
    <source>
        <dbReference type="Proteomes" id="UP000316079"/>
    </source>
</evidence>
<feature type="compositionally biased region" description="Acidic residues" evidence="1">
    <location>
        <begin position="261"/>
        <end position="272"/>
    </location>
</feature>
<dbReference type="EMBL" id="SRMA01026858">
    <property type="protein sequence ID" value="TRY66239.1"/>
    <property type="molecule type" value="Genomic_DNA"/>
</dbReference>
<feature type="chain" id="PRO_5022065629" evidence="2">
    <location>
        <begin position="21"/>
        <end position="405"/>
    </location>
</feature>
<comment type="caution">
    <text evidence="3">The sequence shown here is derived from an EMBL/GenBank/DDBJ whole genome shotgun (WGS) entry which is preliminary data.</text>
</comment>
<feature type="compositionally biased region" description="Acidic residues" evidence="1">
    <location>
        <begin position="367"/>
        <end position="381"/>
    </location>
</feature>
<gene>
    <name evidence="3" type="ORF">DNTS_006727</name>
</gene>
<sequence>MRPSPRNGLLVMLLFRLCHAQDDALPSPGPEPAPPSLGDVIDAVKAAFEQAVQISTTGAVREALEEVVEELTPQKSLVDQSVADKDEAKESNQEQGGQLTAGEPKSLEGLTQDIEASEVIEAQEESLIPEPLQKSVKKPVELVLEALDSVLESEESVLKDEGDEGITEEIDSDDSSPLQIDSDKHKENKSGDKSDLEVEEGAGNQGQGVTEKEPPFSEKIKEEALENEPVQMTEGNSDSELSQEERQTVTAQMGTDGGLVDTEEAEQEEDEQIAAKTEEGAIEVEAKRHELKAGSEAHHQRVSKEDDSLSTDKTVPEKTEEEPEVTVDMREPIKLQESTTTKTKATGGKRLDASNVNEIIVSKEPATNDEGELVLNPDEELPPTPVLKLRLGEIDGAPVEEKVKA</sequence>
<feature type="region of interest" description="Disordered" evidence="1">
    <location>
        <begin position="153"/>
        <end position="351"/>
    </location>
</feature>
<feature type="compositionally biased region" description="Basic and acidic residues" evidence="1">
    <location>
        <begin position="181"/>
        <end position="196"/>
    </location>
</feature>
<feature type="region of interest" description="Disordered" evidence="1">
    <location>
        <begin position="363"/>
        <end position="382"/>
    </location>
</feature>
<keyword evidence="2" id="KW-0732">Signal</keyword>
<evidence type="ECO:0000313" key="3">
    <source>
        <dbReference type="EMBL" id="TRY66239.1"/>
    </source>
</evidence>
<feature type="compositionally biased region" description="Basic and acidic residues" evidence="1">
    <location>
        <begin position="82"/>
        <end position="92"/>
    </location>
</feature>
<name>A0A553NLD8_9TELE</name>
<feature type="compositionally biased region" description="Low complexity" evidence="1">
    <location>
        <begin position="339"/>
        <end position="348"/>
    </location>
</feature>
<dbReference type="Proteomes" id="UP000316079">
    <property type="component" value="Unassembled WGS sequence"/>
</dbReference>
<feature type="compositionally biased region" description="Acidic residues" evidence="1">
    <location>
        <begin position="153"/>
        <end position="174"/>
    </location>
</feature>